<dbReference type="OrthoDB" id="2278241at2759"/>
<reference evidence="1 2" key="1">
    <citation type="submission" date="2016-05" db="EMBL/GenBank/DDBJ databases">
        <title>Genome sequencing reveals origins of a unique bacterial endosymbiosis in the earliest lineages of terrestrial Fungi.</title>
        <authorList>
            <consortium name="DOE Joint Genome Institute"/>
            <person name="Uehling J."/>
            <person name="Gryganskyi A."/>
            <person name="Hameed K."/>
            <person name="Tschaplinski T."/>
            <person name="Misztal P."/>
            <person name="Wu S."/>
            <person name="Desiro A."/>
            <person name="Vande Pol N."/>
            <person name="Du Z.-Y."/>
            <person name="Zienkiewicz A."/>
            <person name="Zienkiewicz K."/>
            <person name="Morin E."/>
            <person name="Tisserant E."/>
            <person name="Splivallo R."/>
            <person name="Hainaut M."/>
            <person name="Henrissat B."/>
            <person name="Ohm R."/>
            <person name="Kuo A."/>
            <person name="Yan J."/>
            <person name="Lipzen A."/>
            <person name="Nolan M."/>
            <person name="Labutti K."/>
            <person name="Barry K."/>
            <person name="Goldstein A."/>
            <person name="Labbe J."/>
            <person name="Schadt C."/>
            <person name="Tuskan G."/>
            <person name="Grigoriev I."/>
            <person name="Martin F."/>
            <person name="Vilgalys R."/>
            <person name="Bonito G."/>
        </authorList>
    </citation>
    <scope>NUCLEOTIDE SEQUENCE [LARGE SCALE GENOMIC DNA]</scope>
    <source>
        <strain evidence="1 2">AG-77</strain>
    </source>
</reference>
<protein>
    <submittedName>
        <fullName evidence="1">Uncharacterized protein</fullName>
    </submittedName>
</protein>
<dbReference type="EMBL" id="KV442024">
    <property type="protein sequence ID" value="OAQ32610.1"/>
    <property type="molecule type" value="Genomic_DNA"/>
</dbReference>
<dbReference type="Proteomes" id="UP000078512">
    <property type="component" value="Unassembled WGS sequence"/>
</dbReference>
<name>A0A197K559_9FUNG</name>
<feature type="non-terminal residue" evidence="1">
    <location>
        <position position="1"/>
    </location>
</feature>
<evidence type="ECO:0000313" key="1">
    <source>
        <dbReference type="EMBL" id="OAQ32610.1"/>
    </source>
</evidence>
<organism evidence="1 2">
    <name type="scientific">Linnemannia elongata AG-77</name>
    <dbReference type="NCBI Taxonomy" id="1314771"/>
    <lineage>
        <taxon>Eukaryota</taxon>
        <taxon>Fungi</taxon>
        <taxon>Fungi incertae sedis</taxon>
        <taxon>Mucoromycota</taxon>
        <taxon>Mortierellomycotina</taxon>
        <taxon>Mortierellomycetes</taxon>
        <taxon>Mortierellales</taxon>
        <taxon>Mortierellaceae</taxon>
        <taxon>Linnemannia</taxon>
    </lineage>
</organism>
<proteinExistence type="predicted"/>
<sequence length="92" mass="10813">TFWSSFWKDKIPHNPCNVWWRLLINKPPSSLQIHFLTPFMVEPLCRVSGAVLETIQRLLFSCPKKLEVWQCALSKYRGTSLYRGLYQQPLSS</sequence>
<gene>
    <name evidence="1" type="ORF">K457DRAFT_70493</name>
</gene>
<evidence type="ECO:0000313" key="2">
    <source>
        <dbReference type="Proteomes" id="UP000078512"/>
    </source>
</evidence>
<accession>A0A197K559</accession>
<keyword evidence="2" id="KW-1185">Reference proteome</keyword>
<dbReference type="AlphaFoldDB" id="A0A197K559"/>